<dbReference type="SUPFAM" id="SSF54631">
    <property type="entry name" value="CBS-domain pair"/>
    <property type="match status" value="1"/>
</dbReference>
<dbReference type="HOGENOM" id="CLU_040681_9_1_9"/>
<evidence type="ECO:0000256" key="2">
    <source>
        <dbReference type="PROSITE-ProRule" id="PRU00703"/>
    </source>
</evidence>
<dbReference type="PROSITE" id="PS51371">
    <property type="entry name" value="CBS"/>
    <property type="match status" value="2"/>
</dbReference>
<dbReference type="EMBL" id="CP000860">
    <property type="protein sequence ID" value="ACA60336.1"/>
    <property type="molecule type" value="Genomic_DNA"/>
</dbReference>
<dbReference type="InterPro" id="IPR046342">
    <property type="entry name" value="CBS_dom_sf"/>
</dbReference>
<dbReference type="InterPro" id="IPR051257">
    <property type="entry name" value="Diverse_CBS-Domain"/>
</dbReference>
<dbReference type="SMART" id="SM00116">
    <property type="entry name" value="CBS"/>
    <property type="match status" value="2"/>
</dbReference>
<dbReference type="CDD" id="cd04584">
    <property type="entry name" value="CBS_pair_AcuB_like"/>
    <property type="match status" value="1"/>
</dbReference>
<evidence type="ECO:0000313" key="5">
    <source>
        <dbReference type="EMBL" id="ACA60336.1"/>
    </source>
</evidence>
<dbReference type="AlphaFoldDB" id="B1I5M3"/>
<accession>B1I5M3</accession>
<organism evidence="5 6">
    <name type="scientific">Desulforudis audaxviator (strain MP104C)</name>
    <dbReference type="NCBI Taxonomy" id="477974"/>
    <lineage>
        <taxon>Bacteria</taxon>
        <taxon>Bacillati</taxon>
        <taxon>Bacillota</taxon>
        <taxon>Clostridia</taxon>
        <taxon>Thermoanaerobacterales</taxon>
        <taxon>Candidatus Desulforudaceae</taxon>
        <taxon>Candidatus Desulforudis</taxon>
    </lineage>
</organism>
<evidence type="ECO:0000313" key="6">
    <source>
        <dbReference type="Proteomes" id="UP000008544"/>
    </source>
</evidence>
<evidence type="ECO:0000256" key="3">
    <source>
        <dbReference type="SAM" id="MobiDB-lite"/>
    </source>
</evidence>
<dbReference type="PANTHER" id="PTHR43080">
    <property type="entry name" value="CBS DOMAIN-CONTAINING PROTEIN CBSX3, MITOCHONDRIAL"/>
    <property type="match status" value="1"/>
</dbReference>
<name>B1I5M3_DESAP</name>
<sequence length="181" mass="20229">MDSVTVKDIMTTRVVTVEMDDSIGLILEIFKHAGFHHVLVVSPETGAFVGIISDRDVYRNVSCFIGTLSEQARDQNTLRKKAHHIMTRNLITATEDMTVKQAAELMLANKISCLPVLCADRTIRGIVTWKDLLRYAFDLPKHKPTPQDFSRKQGSEKIKEGKSQAIVPSTKTNRNSEGNSC</sequence>
<dbReference type="InterPro" id="IPR000644">
    <property type="entry name" value="CBS_dom"/>
</dbReference>
<dbReference type="eggNOG" id="COG0517">
    <property type="taxonomic scope" value="Bacteria"/>
</dbReference>
<protein>
    <submittedName>
        <fullName evidence="5">CBS domain containing protein</fullName>
    </submittedName>
</protein>
<evidence type="ECO:0000259" key="4">
    <source>
        <dbReference type="PROSITE" id="PS51371"/>
    </source>
</evidence>
<feature type="compositionally biased region" description="Basic and acidic residues" evidence="3">
    <location>
        <begin position="149"/>
        <end position="162"/>
    </location>
</feature>
<gene>
    <name evidence="5" type="ordered locus">Daud_1843</name>
</gene>
<dbReference type="Proteomes" id="UP000008544">
    <property type="component" value="Chromosome"/>
</dbReference>
<reference evidence="6" key="1">
    <citation type="submission" date="2007-10" db="EMBL/GenBank/DDBJ databases">
        <title>Complete sequence of chromosome of Desulforudis audaxviator MP104C.</title>
        <authorList>
            <person name="Copeland A."/>
            <person name="Lucas S."/>
            <person name="Lapidus A."/>
            <person name="Barry K."/>
            <person name="Glavina del Rio T."/>
            <person name="Dalin E."/>
            <person name="Tice H."/>
            <person name="Bruce D."/>
            <person name="Pitluck S."/>
            <person name="Lowry S.R."/>
            <person name="Larimer F."/>
            <person name="Land M.L."/>
            <person name="Hauser L."/>
            <person name="Kyrpides N."/>
            <person name="Ivanova N.N."/>
            <person name="Richardson P."/>
        </authorList>
    </citation>
    <scope>NUCLEOTIDE SEQUENCE [LARGE SCALE GENOMIC DNA]</scope>
    <source>
        <strain evidence="6">MP104C</strain>
    </source>
</reference>
<feature type="compositionally biased region" description="Polar residues" evidence="3">
    <location>
        <begin position="166"/>
        <end position="181"/>
    </location>
</feature>
<feature type="region of interest" description="Disordered" evidence="3">
    <location>
        <begin position="144"/>
        <end position="181"/>
    </location>
</feature>
<keyword evidence="1 2" id="KW-0129">CBS domain</keyword>
<feature type="domain" description="CBS" evidence="4">
    <location>
        <begin position="10"/>
        <end position="70"/>
    </location>
</feature>
<dbReference type="STRING" id="477974.Daud_1843"/>
<evidence type="ECO:0000256" key="1">
    <source>
        <dbReference type="ARBA" id="ARBA00023122"/>
    </source>
</evidence>
<proteinExistence type="predicted"/>
<reference evidence="5 6" key="2">
    <citation type="journal article" date="2008" name="Science">
        <title>Environmental genomics reveals a single-species ecosystem deep within Earth.</title>
        <authorList>
            <person name="Chivian D."/>
            <person name="Brodie E.L."/>
            <person name="Alm E.J."/>
            <person name="Culley D.E."/>
            <person name="Dehal P.S."/>
            <person name="Desantis T.Z."/>
            <person name="Gihring T.M."/>
            <person name="Lapidus A."/>
            <person name="Lin L.H."/>
            <person name="Lowry S.R."/>
            <person name="Moser D.P."/>
            <person name="Richardson P.M."/>
            <person name="Southam G."/>
            <person name="Wanger G."/>
            <person name="Pratt L.M."/>
            <person name="Andersen G.L."/>
            <person name="Hazen T.C."/>
            <person name="Brockman F.J."/>
            <person name="Arkin A.P."/>
            <person name="Onstott T.C."/>
        </authorList>
    </citation>
    <scope>NUCLEOTIDE SEQUENCE [LARGE SCALE GENOMIC DNA]</scope>
    <source>
        <strain evidence="5 6">MP104C</strain>
    </source>
</reference>
<dbReference type="Pfam" id="PF00571">
    <property type="entry name" value="CBS"/>
    <property type="match status" value="2"/>
</dbReference>
<dbReference type="Gene3D" id="3.10.580.10">
    <property type="entry name" value="CBS-domain"/>
    <property type="match status" value="1"/>
</dbReference>
<dbReference type="RefSeq" id="WP_012302912.1">
    <property type="nucleotide sequence ID" value="NC_010424.1"/>
</dbReference>
<feature type="domain" description="CBS" evidence="4">
    <location>
        <begin position="86"/>
        <end position="145"/>
    </location>
</feature>
<keyword evidence="6" id="KW-1185">Reference proteome</keyword>
<dbReference type="KEGG" id="dau:Daud_1843"/>
<dbReference type="PANTHER" id="PTHR43080:SF2">
    <property type="entry name" value="CBS DOMAIN-CONTAINING PROTEIN"/>
    <property type="match status" value="1"/>
</dbReference>
<dbReference type="OrthoDB" id="384703at2"/>